<evidence type="ECO:0000313" key="7">
    <source>
        <dbReference type="Proteomes" id="UP000315677"/>
    </source>
</evidence>
<dbReference type="Gene3D" id="3.40.190.10">
    <property type="entry name" value="Periplasmic binding protein-like II"/>
    <property type="match status" value="2"/>
</dbReference>
<keyword evidence="4" id="KW-0574">Periplasm</keyword>
<dbReference type="GO" id="GO:0030975">
    <property type="term" value="F:thiamine binding"/>
    <property type="evidence" value="ECO:0007669"/>
    <property type="project" value="TreeGrafter"/>
</dbReference>
<sequence>MRNRRLLSALALCAAVSVSATGCFATVGGDAGAGGTVVFSNTGGALASIFADTAYKQLAEQGIQVAEESPNNEAKLTAMVESGTPTWDVFYASPYRTVAKCDVLFEKLDMSRINTDGLDPELTSECGVPVLKSAFLLVYNADKYGDRPPQSWTDFYDTTNFPGTRGIMNYAKDAGMETALLASGVPGDQLYPLDYERAFATLDTIRPSVRFYETGAQQTQALESGEVDMMLAWPGRAYEAAKNGANLKVVWNQPLYYTDSLGIVKGAPNMDEAYELINALIDVPTQEEIMKRQPYGAANANAQPSEDPLLNSFIATSNVTGTEVNRDNEWWAANLDEATQRWTNWVNR</sequence>
<protein>
    <submittedName>
        <fullName evidence="6">Putative spermidine/putrescine transport system substrate-binding protein</fullName>
    </submittedName>
</protein>
<feature type="chain" id="PRO_5022064976" evidence="5">
    <location>
        <begin position="26"/>
        <end position="348"/>
    </location>
</feature>
<accession>A0A543DNC3</accession>
<reference evidence="6 7" key="1">
    <citation type="submission" date="2019-06" db="EMBL/GenBank/DDBJ databases">
        <title>Sequencing the genomes of 1000 actinobacteria strains.</title>
        <authorList>
            <person name="Klenk H.-P."/>
        </authorList>
    </citation>
    <scope>NUCLEOTIDE SEQUENCE [LARGE SCALE GENOMIC DNA]</scope>
    <source>
        <strain evidence="6 7">DSM 45301</strain>
    </source>
</reference>
<dbReference type="RefSeq" id="WP_142054513.1">
    <property type="nucleotide sequence ID" value="NZ_VFPA01000002.1"/>
</dbReference>
<evidence type="ECO:0000256" key="3">
    <source>
        <dbReference type="ARBA" id="ARBA00022729"/>
    </source>
</evidence>
<dbReference type="Pfam" id="PF13416">
    <property type="entry name" value="SBP_bac_8"/>
    <property type="match status" value="1"/>
</dbReference>
<evidence type="ECO:0000256" key="2">
    <source>
        <dbReference type="ARBA" id="ARBA00022448"/>
    </source>
</evidence>
<evidence type="ECO:0000313" key="6">
    <source>
        <dbReference type="EMBL" id="TQM10837.1"/>
    </source>
</evidence>
<dbReference type="PROSITE" id="PS51257">
    <property type="entry name" value="PROKAR_LIPOPROTEIN"/>
    <property type="match status" value="1"/>
</dbReference>
<dbReference type="PANTHER" id="PTHR30006">
    <property type="entry name" value="THIAMINE-BINDING PERIPLASMIC PROTEIN-RELATED"/>
    <property type="match status" value="1"/>
</dbReference>
<dbReference type="OrthoDB" id="9815444at2"/>
<proteinExistence type="predicted"/>
<evidence type="ECO:0000256" key="4">
    <source>
        <dbReference type="ARBA" id="ARBA00022764"/>
    </source>
</evidence>
<keyword evidence="3 5" id="KW-0732">Signal</keyword>
<evidence type="ECO:0000256" key="1">
    <source>
        <dbReference type="ARBA" id="ARBA00004418"/>
    </source>
</evidence>
<keyword evidence="2" id="KW-0813">Transport</keyword>
<comment type="caution">
    <text evidence="6">The sequence shown here is derived from an EMBL/GenBank/DDBJ whole genome shotgun (WGS) entry which is preliminary data.</text>
</comment>
<comment type="subcellular location">
    <subcellularLocation>
        <location evidence="1">Periplasm</location>
    </subcellularLocation>
</comment>
<dbReference type="GO" id="GO:0030288">
    <property type="term" value="C:outer membrane-bounded periplasmic space"/>
    <property type="evidence" value="ECO:0007669"/>
    <property type="project" value="TreeGrafter"/>
</dbReference>
<dbReference type="PANTHER" id="PTHR30006:SF3">
    <property type="entry name" value="THIAMINE-BINDING PERIPLASMIC PROTEIN"/>
    <property type="match status" value="1"/>
</dbReference>
<gene>
    <name evidence="6" type="ORF">FB558_3359</name>
</gene>
<organism evidence="6 7">
    <name type="scientific">Pseudonocardia kunmingensis</name>
    <dbReference type="NCBI Taxonomy" id="630975"/>
    <lineage>
        <taxon>Bacteria</taxon>
        <taxon>Bacillati</taxon>
        <taxon>Actinomycetota</taxon>
        <taxon>Actinomycetes</taxon>
        <taxon>Pseudonocardiales</taxon>
        <taxon>Pseudonocardiaceae</taxon>
        <taxon>Pseudonocardia</taxon>
    </lineage>
</organism>
<dbReference type="GO" id="GO:0030976">
    <property type="term" value="F:thiamine pyrophosphate binding"/>
    <property type="evidence" value="ECO:0007669"/>
    <property type="project" value="TreeGrafter"/>
</dbReference>
<dbReference type="InterPro" id="IPR006059">
    <property type="entry name" value="SBP"/>
</dbReference>
<feature type="signal peptide" evidence="5">
    <location>
        <begin position="1"/>
        <end position="25"/>
    </location>
</feature>
<dbReference type="EMBL" id="VFPA01000002">
    <property type="protein sequence ID" value="TQM10837.1"/>
    <property type="molecule type" value="Genomic_DNA"/>
</dbReference>
<keyword evidence="7" id="KW-1185">Reference proteome</keyword>
<dbReference type="AlphaFoldDB" id="A0A543DNC3"/>
<dbReference type="GO" id="GO:0015888">
    <property type="term" value="P:thiamine transport"/>
    <property type="evidence" value="ECO:0007669"/>
    <property type="project" value="TreeGrafter"/>
</dbReference>
<name>A0A543DNC3_9PSEU</name>
<evidence type="ECO:0000256" key="5">
    <source>
        <dbReference type="SAM" id="SignalP"/>
    </source>
</evidence>
<dbReference type="Proteomes" id="UP000315677">
    <property type="component" value="Unassembled WGS sequence"/>
</dbReference>
<dbReference type="SUPFAM" id="SSF53850">
    <property type="entry name" value="Periplasmic binding protein-like II"/>
    <property type="match status" value="1"/>
</dbReference>